<protein>
    <submittedName>
        <fullName evidence="2">Uncharacterized protein</fullName>
    </submittedName>
</protein>
<evidence type="ECO:0000313" key="3">
    <source>
        <dbReference type="Proteomes" id="UP000681720"/>
    </source>
</evidence>
<name>A0A8S2VKH3_9BILA</name>
<reference evidence="2" key="1">
    <citation type="submission" date="2021-02" db="EMBL/GenBank/DDBJ databases">
        <authorList>
            <person name="Nowell W R."/>
        </authorList>
    </citation>
    <scope>NUCLEOTIDE SEQUENCE</scope>
</reference>
<feature type="region of interest" description="Disordered" evidence="1">
    <location>
        <begin position="1"/>
        <end position="23"/>
    </location>
</feature>
<evidence type="ECO:0000256" key="1">
    <source>
        <dbReference type="SAM" id="MobiDB-lite"/>
    </source>
</evidence>
<gene>
    <name evidence="2" type="ORF">GIL414_LOCUS29704</name>
</gene>
<evidence type="ECO:0000313" key="2">
    <source>
        <dbReference type="EMBL" id="CAF4390442.1"/>
    </source>
</evidence>
<sequence length="100" mass="11144">MVDTNGYSSDAARNSCASDDLNNTSSTLRQEAISITRVRCKRRKTWIRATSSPTRSSTNNNTKSTSCIQQSNLKKPLIQPFLSNNQGEKNLEIGHNKELN</sequence>
<organism evidence="2 3">
    <name type="scientific">Rotaria magnacalcarata</name>
    <dbReference type="NCBI Taxonomy" id="392030"/>
    <lineage>
        <taxon>Eukaryota</taxon>
        <taxon>Metazoa</taxon>
        <taxon>Spiralia</taxon>
        <taxon>Gnathifera</taxon>
        <taxon>Rotifera</taxon>
        <taxon>Eurotatoria</taxon>
        <taxon>Bdelloidea</taxon>
        <taxon>Philodinida</taxon>
        <taxon>Philodinidae</taxon>
        <taxon>Rotaria</taxon>
    </lineage>
</organism>
<feature type="compositionally biased region" description="Basic and acidic residues" evidence="1">
    <location>
        <begin position="89"/>
        <end position="100"/>
    </location>
</feature>
<accession>A0A8S2VKH3</accession>
<comment type="caution">
    <text evidence="2">The sequence shown here is derived from an EMBL/GenBank/DDBJ whole genome shotgun (WGS) entry which is preliminary data.</text>
</comment>
<dbReference type="AlphaFoldDB" id="A0A8S2VKH3"/>
<proteinExistence type="predicted"/>
<dbReference type="EMBL" id="CAJOBJ010054671">
    <property type="protein sequence ID" value="CAF4390442.1"/>
    <property type="molecule type" value="Genomic_DNA"/>
</dbReference>
<feature type="compositionally biased region" description="Low complexity" evidence="1">
    <location>
        <begin position="50"/>
        <end position="66"/>
    </location>
</feature>
<dbReference type="Proteomes" id="UP000681720">
    <property type="component" value="Unassembled WGS sequence"/>
</dbReference>
<feature type="region of interest" description="Disordered" evidence="1">
    <location>
        <begin position="46"/>
        <end position="100"/>
    </location>
</feature>